<gene>
    <name evidence="1" type="ORF">DS2_19196</name>
</gene>
<organism evidence="1 2">
    <name type="scientific">Catenovulum agarivorans DS-2</name>
    <dbReference type="NCBI Taxonomy" id="1328313"/>
    <lineage>
        <taxon>Bacteria</taxon>
        <taxon>Pseudomonadati</taxon>
        <taxon>Pseudomonadota</taxon>
        <taxon>Gammaproteobacteria</taxon>
        <taxon>Alteromonadales</taxon>
        <taxon>Alteromonadaceae</taxon>
        <taxon>Catenovulum</taxon>
    </lineage>
</organism>
<keyword evidence="2" id="KW-1185">Reference proteome</keyword>
<dbReference type="OrthoDB" id="7028812at2"/>
<dbReference type="RefSeq" id="WP_035016712.1">
    <property type="nucleotide sequence ID" value="NZ_ARZY01000082.1"/>
</dbReference>
<evidence type="ECO:0000313" key="1">
    <source>
        <dbReference type="EMBL" id="EWH08080.1"/>
    </source>
</evidence>
<sequence>MLNKNLTNSFSFLVFSWFFIVIKAFSANVDEMHLSEKIHESDIVLVGVVYSLEKVPWNHPSYPELMINHEVSKVKSQKIIFGNKNLREIRIRTDLAIAEMRLDCCEIGASYLFFLKRFEGDDYFSFNGRYGVYAVVDNKVSSWKDKKNIDLDRVIEQIELLKAKSVN</sequence>
<dbReference type="AlphaFoldDB" id="W7QRR9"/>
<protein>
    <submittedName>
        <fullName evidence="1">Uncharacterized protein</fullName>
    </submittedName>
</protein>
<comment type="caution">
    <text evidence="1">The sequence shown here is derived from an EMBL/GenBank/DDBJ whole genome shotgun (WGS) entry which is preliminary data.</text>
</comment>
<evidence type="ECO:0000313" key="2">
    <source>
        <dbReference type="Proteomes" id="UP000019276"/>
    </source>
</evidence>
<dbReference type="EMBL" id="ARZY01000082">
    <property type="protein sequence ID" value="EWH08080.1"/>
    <property type="molecule type" value="Genomic_DNA"/>
</dbReference>
<reference evidence="1 2" key="1">
    <citation type="journal article" date="2014" name="Genome Announc.">
        <title>Draft Genome Sequence of the Agar-Degrading Bacterium Catenovulum sp. Strain DS-2, Isolated from Intestines of Haliotis diversicolor.</title>
        <authorList>
            <person name="Shan D."/>
            <person name="Li X."/>
            <person name="Gu Z."/>
            <person name="Wei G."/>
            <person name="Gao Z."/>
            <person name="Shao Z."/>
        </authorList>
    </citation>
    <scope>NUCLEOTIDE SEQUENCE [LARGE SCALE GENOMIC DNA]</scope>
    <source>
        <strain evidence="1 2">DS-2</strain>
    </source>
</reference>
<name>W7QRR9_9ALTE</name>
<proteinExistence type="predicted"/>
<dbReference type="Proteomes" id="UP000019276">
    <property type="component" value="Unassembled WGS sequence"/>
</dbReference>
<accession>W7QRR9</accession>